<dbReference type="PROSITE" id="PS50297">
    <property type="entry name" value="ANK_REP_REGION"/>
    <property type="match status" value="1"/>
</dbReference>
<reference evidence="23" key="1">
    <citation type="journal article" date="2021" name="Cell">
        <title>Tracing the genetic footprints of vertebrate landing in non-teleost ray-finned fishes.</title>
        <authorList>
            <person name="Bi X."/>
            <person name="Wang K."/>
            <person name="Yang L."/>
            <person name="Pan H."/>
            <person name="Jiang H."/>
            <person name="Wei Q."/>
            <person name="Fang M."/>
            <person name="Yu H."/>
            <person name="Zhu C."/>
            <person name="Cai Y."/>
            <person name="He Y."/>
            <person name="Gan X."/>
            <person name="Zeng H."/>
            <person name="Yu D."/>
            <person name="Zhu Y."/>
            <person name="Jiang H."/>
            <person name="Qiu Q."/>
            <person name="Yang H."/>
            <person name="Zhang Y.E."/>
            <person name="Wang W."/>
            <person name="Zhu M."/>
            <person name="He S."/>
            <person name="Zhang G."/>
        </authorList>
    </citation>
    <scope>NUCLEOTIDE SEQUENCE</scope>
    <source>
        <strain evidence="23">Pddl_001</strain>
    </source>
</reference>
<keyword evidence="8" id="KW-0967">Endosome</keyword>
<dbReference type="Gene3D" id="2.40.160.110">
    <property type="match status" value="1"/>
</dbReference>
<dbReference type="InterPro" id="IPR036770">
    <property type="entry name" value="Ankyrin_rpt-contain_sf"/>
</dbReference>
<evidence type="ECO:0000256" key="7">
    <source>
        <dbReference type="ARBA" id="ARBA00022729"/>
    </source>
</evidence>
<evidence type="ECO:0000256" key="15">
    <source>
        <dbReference type="ARBA" id="ARBA00029428"/>
    </source>
</evidence>
<dbReference type="Pfam" id="PF01299">
    <property type="entry name" value="Lamp2-like_luminal"/>
    <property type="match status" value="1"/>
</dbReference>
<comment type="function">
    <text evidence="16">Plays a role in short-term synaptic plasticity in a subset of GABAergic neurons in the brain.</text>
</comment>
<feature type="repeat" description="ANK" evidence="20">
    <location>
        <begin position="84"/>
        <end position="116"/>
    </location>
</feature>
<evidence type="ECO:0000256" key="8">
    <source>
        <dbReference type="ARBA" id="ARBA00022753"/>
    </source>
</evidence>
<dbReference type="SUPFAM" id="SSF48403">
    <property type="entry name" value="Ankyrin repeat"/>
    <property type="match status" value="1"/>
</dbReference>
<keyword evidence="11 21" id="KW-0472">Membrane</keyword>
<dbReference type="Gene3D" id="1.25.40.20">
    <property type="entry name" value="Ankyrin repeat-containing domain"/>
    <property type="match status" value="2"/>
</dbReference>
<keyword evidence="24" id="KW-1185">Reference proteome</keyword>
<comment type="caution">
    <text evidence="23">The sequence shown here is derived from an EMBL/GenBank/DDBJ whole genome shotgun (WGS) entry which is preliminary data.</text>
</comment>
<feature type="repeat" description="ANK" evidence="20">
    <location>
        <begin position="47"/>
        <end position="83"/>
    </location>
</feature>
<evidence type="ECO:0000259" key="22">
    <source>
        <dbReference type="Pfam" id="PF01299"/>
    </source>
</evidence>
<evidence type="ECO:0000256" key="1">
    <source>
        <dbReference type="ARBA" id="ARBA00004151"/>
    </source>
</evidence>
<evidence type="ECO:0000256" key="17">
    <source>
        <dbReference type="ARBA" id="ARBA00060492"/>
    </source>
</evidence>
<evidence type="ECO:0000256" key="16">
    <source>
        <dbReference type="ARBA" id="ARBA00053950"/>
    </source>
</evidence>
<dbReference type="PROSITE" id="PS50088">
    <property type="entry name" value="ANK_REPEAT"/>
    <property type="match status" value="2"/>
</dbReference>
<evidence type="ECO:0000256" key="2">
    <source>
        <dbReference type="ARBA" id="ARBA00004158"/>
    </source>
</evidence>
<comment type="similarity">
    <text evidence="5">Belongs to the LAMP family.</text>
</comment>
<protein>
    <recommendedName>
        <fullName evidence="18">Lysosome-associated membrane glycoprotein 5</fullName>
    </recommendedName>
    <alternativeName>
        <fullName evidence="19">Lysosome-associated membrane protein 5</fullName>
    </alternativeName>
</protein>
<comment type="subcellular location">
    <subcellularLocation>
        <location evidence="4">Cell projection</location>
        <location evidence="4">Dendrite</location>
    </subcellularLocation>
    <subcellularLocation>
        <location evidence="17">Cell projection</location>
        <location evidence="17">Growth cone membrane</location>
        <topology evidence="17">Single-pass type I membrane protein</topology>
    </subcellularLocation>
    <subcellularLocation>
        <location evidence="15">Cytoplasmic vesicle</location>
        <location evidence="15">Secretory vesicle</location>
        <location evidence="15">Synaptic vesicle membrane</location>
        <topology evidence="15">Single-pass type I membrane protein</topology>
    </subcellularLocation>
    <subcellularLocation>
        <location evidence="2">Early endosome membrane</location>
        <topology evidence="2">Single-pass type I membrane protein</topology>
    </subcellularLocation>
    <subcellularLocation>
        <location evidence="1">Endoplasmic reticulum-Golgi intermediate compartment membrane</location>
        <topology evidence="1">Single-pass type I membrane protein</topology>
    </subcellularLocation>
    <subcellularLocation>
        <location evidence="3">Recycling endosome</location>
    </subcellularLocation>
</comment>
<evidence type="ECO:0000313" key="24">
    <source>
        <dbReference type="Proteomes" id="UP001166093"/>
    </source>
</evidence>
<dbReference type="PANTHER" id="PTHR11506:SF35">
    <property type="entry name" value="LYSOSOME-ASSOCIATED MEMBRANE GLYCOPROTEIN 5"/>
    <property type="match status" value="1"/>
</dbReference>
<evidence type="ECO:0000256" key="4">
    <source>
        <dbReference type="ARBA" id="ARBA00004279"/>
    </source>
</evidence>
<dbReference type="InterPro" id="IPR002110">
    <property type="entry name" value="Ankyrin_rpt"/>
</dbReference>
<dbReference type="SMART" id="SM00248">
    <property type="entry name" value="ANK"/>
    <property type="match status" value="4"/>
</dbReference>
<dbReference type="Proteomes" id="UP001166093">
    <property type="component" value="Unassembled WGS sequence"/>
</dbReference>
<evidence type="ECO:0000256" key="6">
    <source>
        <dbReference type="ARBA" id="ARBA00022692"/>
    </source>
</evidence>
<evidence type="ECO:0000256" key="14">
    <source>
        <dbReference type="ARBA" id="ARBA00023329"/>
    </source>
</evidence>
<keyword evidence="10" id="KW-0770">Synapse</keyword>
<keyword evidence="14" id="KW-0968">Cytoplasmic vesicle</keyword>
<evidence type="ECO:0000256" key="10">
    <source>
        <dbReference type="ARBA" id="ARBA00023018"/>
    </source>
</evidence>
<evidence type="ECO:0000256" key="18">
    <source>
        <dbReference type="ARBA" id="ARBA00074379"/>
    </source>
</evidence>
<evidence type="ECO:0000256" key="9">
    <source>
        <dbReference type="ARBA" id="ARBA00022989"/>
    </source>
</evidence>
<evidence type="ECO:0000256" key="19">
    <source>
        <dbReference type="ARBA" id="ARBA00076257"/>
    </source>
</evidence>
<evidence type="ECO:0000256" key="20">
    <source>
        <dbReference type="PROSITE-ProRule" id="PRU00023"/>
    </source>
</evidence>
<dbReference type="InterPro" id="IPR048528">
    <property type="entry name" value="Lamp2-like_luminal"/>
</dbReference>
<feature type="transmembrane region" description="Helical" evidence="21">
    <location>
        <begin position="392"/>
        <end position="412"/>
    </location>
</feature>
<name>A0ABS2XWH7_POLSP</name>
<keyword evidence="9 21" id="KW-1133">Transmembrane helix</keyword>
<dbReference type="Pfam" id="PF12796">
    <property type="entry name" value="Ank_2"/>
    <property type="match status" value="1"/>
</dbReference>
<proteinExistence type="inferred from homology"/>
<feature type="domain" description="Lysosome-associated membrane glycoprotein 2-like luminal" evidence="22">
    <location>
        <begin position="201"/>
        <end position="370"/>
    </location>
</feature>
<dbReference type="InterPro" id="IPR002000">
    <property type="entry name" value="Lysosome-assoc_membr_glycop"/>
</dbReference>
<keyword evidence="12" id="KW-0325">Glycoprotein</keyword>
<keyword evidence="20" id="KW-0040">ANK repeat</keyword>
<keyword evidence="6 21" id="KW-0812">Transmembrane</keyword>
<keyword evidence="13" id="KW-0966">Cell projection</keyword>
<feature type="non-terminal residue" evidence="23">
    <location>
        <position position="435"/>
    </location>
</feature>
<dbReference type="EMBL" id="JAAWVQ010080071">
    <property type="protein sequence ID" value="MBN3278493.1"/>
    <property type="molecule type" value="Genomic_DNA"/>
</dbReference>
<evidence type="ECO:0000256" key="13">
    <source>
        <dbReference type="ARBA" id="ARBA00023273"/>
    </source>
</evidence>
<feature type="non-terminal residue" evidence="23">
    <location>
        <position position="1"/>
    </location>
</feature>
<organism evidence="23 24">
    <name type="scientific">Polyodon spathula</name>
    <name type="common">North American paddlefish</name>
    <name type="synonym">Squalus spathula</name>
    <dbReference type="NCBI Taxonomy" id="7913"/>
    <lineage>
        <taxon>Eukaryota</taxon>
        <taxon>Metazoa</taxon>
        <taxon>Chordata</taxon>
        <taxon>Craniata</taxon>
        <taxon>Vertebrata</taxon>
        <taxon>Euteleostomi</taxon>
        <taxon>Actinopterygii</taxon>
        <taxon>Chondrostei</taxon>
        <taxon>Acipenseriformes</taxon>
        <taxon>Polyodontidae</taxon>
        <taxon>Polyodon</taxon>
    </lineage>
</organism>
<evidence type="ECO:0000256" key="21">
    <source>
        <dbReference type="SAM" id="Phobius"/>
    </source>
</evidence>
<accession>A0ABS2XWH7</accession>
<evidence type="ECO:0000256" key="12">
    <source>
        <dbReference type="ARBA" id="ARBA00023180"/>
    </source>
</evidence>
<dbReference type="PANTHER" id="PTHR11506">
    <property type="entry name" value="LYSOSOME-ASSOCIATED MEMBRANE GLYCOPROTEIN"/>
    <property type="match status" value="1"/>
</dbReference>
<sequence>MFKLSEKSGEQTGTQILLDAMSNDKIHLARFILDALDGKIVNDRTERAQTPLILAVLLPDPHMRTKFMNLLLQRGADVNCQDETGRTALSYACESGHLEAVKTLVQNNADPELVDAWGNTALIYAAVAGHTPVVEFLVRAFKRLGLEIDRPNRVGNSAVQVAKYLGYSGCVLALTNNDILARILAEQEVENLSGLSTSPDKDIFVVRENGTTCLMAEFAVRIVVPFDVLALNGIDLITEQAQLTLPRGAEVQGKCGSTKAELQMSWNKDAYIFGLFFIKEVHNLTKGEDVVWKINKIQFVYNTNEPSHFGNAFNPEKHTASSHHLSALVTPAGRSYECQAQQTISLISSDHQKGVTVSMSEVKIQPFDIKSDFMFSEAYKCITDQREQLEEMLPLILGIILALIIVITLGVYHIHEKMTANQPQLPRDRSQYKNM</sequence>
<keyword evidence="7" id="KW-0732">Signal</keyword>
<evidence type="ECO:0000256" key="3">
    <source>
        <dbReference type="ARBA" id="ARBA00004172"/>
    </source>
</evidence>
<evidence type="ECO:0000313" key="23">
    <source>
        <dbReference type="EMBL" id="MBN3278493.1"/>
    </source>
</evidence>
<gene>
    <name evidence="23" type="primary">Lamp5_0</name>
    <name evidence="23" type="ORF">GTO93_0002457</name>
</gene>
<evidence type="ECO:0000256" key="5">
    <source>
        <dbReference type="ARBA" id="ARBA00009644"/>
    </source>
</evidence>
<evidence type="ECO:0000256" key="11">
    <source>
        <dbReference type="ARBA" id="ARBA00023136"/>
    </source>
</evidence>